<proteinExistence type="inferred from homology"/>
<evidence type="ECO:0000313" key="15">
    <source>
        <dbReference type="EMBL" id="CAD1838218.1"/>
    </source>
</evidence>
<reference evidence="15" key="1">
    <citation type="submission" date="2020-07" db="EMBL/GenBank/DDBJ databases">
        <authorList>
            <person name="Lin J."/>
        </authorList>
    </citation>
    <scope>NUCLEOTIDE SEQUENCE</scope>
</reference>
<dbReference type="FunFam" id="1.50.40.10:FF:000086">
    <property type="entry name" value="Mitochondrial carrier protein"/>
    <property type="match status" value="1"/>
</dbReference>
<dbReference type="InterPro" id="IPR025723">
    <property type="entry name" value="ArsA/GET3_ATPase-like"/>
</dbReference>
<evidence type="ECO:0000256" key="9">
    <source>
        <dbReference type="ARBA" id="ARBA00023128"/>
    </source>
</evidence>
<keyword evidence="7" id="KW-0999">Mitochondrion inner membrane</keyword>
<feature type="domain" description="ArsA/GET3 Anion-transporting ATPase-like" evidence="13">
    <location>
        <begin position="371"/>
        <end position="583"/>
    </location>
</feature>
<comment type="subcellular location">
    <subcellularLocation>
        <location evidence="1">Mitochondrion inner membrane</location>
        <topology evidence="1">Multi-pass membrane protein</topology>
    </subcellularLocation>
</comment>
<evidence type="ECO:0000256" key="6">
    <source>
        <dbReference type="ARBA" id="ARBA00022737"/>
    </source>
</evidence>
<evidence type="ECO:0000259" key="13">
    <source>
        <dbReference type="Pfam" id="PF02374"/>
    </source>
</evidence>
<accession>A0A6V7Q5D4</accession>
<dbReference type="EMBL" id="LR862133">
    <property type="protein sequence ID" value="CAD1838218.1"/>
    <property type="molecule type" value="Genomic_DNA"/>
</dbReference>
<dbReference type="Pfam" id="PF00153">
    <property type="entry name" value="Mito_carr"/>
    <property type="match status" value="3"/>
</dbReference>
<feature type="domain" description="ArsA HSP20-like" evidence="14">
    <location>
        <begin position="693"/>
        <end position="752"/>
    </location>
</feature>
<dbReference type="Gene3D" id="1.50.40.10">
    <property type="entry name" value="Mitochondrial carrier domain"/>
    <property type="match status" value="2"/>
</dbReference>
<evidence type="ECO:0008006" key="16">
    <source>
        <dbReference type="Google" id="ProtNLM"/>
    </source>
</evidence>
<dbReference type="AlphaFoldDB" id="A0A6V7Q5D4"/>
<dbReference type="SUPFAM" id="SSF52540">
    <property type="entry name" value="P-loop containing nucleoside triphosphate hydrolases"/>
    <property type="match status" value="1"/>
</dbReference>
<dbReference type="SUPFAM" id="SSF103506">
    <property type="entry name" value="Mitochondrial carrier"/>
    <property type="match status" value="1"/>
</dbReference>
<evidence type="ECO:0000256" key="4">
    <source>
        <dbReference type="ARBA" id="ARBA00022448"/>
    </source>
</evidence>
<dbReference type="PANTHER" id="PTHR43868">
    <property type="entry name" value="OS02G0711200 PROTEIN"/>
    <property type="match status" value="1"/>
</dbReference>
<keyword evidence="8" id="KW-1133">Transmembrane helix</keyword>
<dbReference type="InterPro" id="IPR008978">
    <property type="entry name" value="HSP20-like_chaperone"/>
</dbReference>
<dbReference type="CDD" id="cd02035">
    <property type="entry name" value="ArsA"/>
    <property type="match status" value="1"/>
</dbReference>
<evidence type="ECO:0000256" key="2">
    <source>
        <dbReference type="ARBA" id="ARBA00006375"/>
    </source>
</evidence>
<feature type="compositionally biased region" description="Low complexity" evidence="12">
    <location>
        <begin position="343"/>
        <end position="352"/>
    </location>
</feature>
<evidence type="ECO:0000256" key="12">
    <source>
        <dbReference type="SAM" id="MobiDB-lite"/>
    </source>
</evidence>
<dbReference type="GO" id="GO:0005743">
    <property type="term" value="C:mitochondrial inner membrane"/>
    <property type="evidence" value="ECO:0007669"/>
    <property type="project" value="UniProtKB-SubCell"/>
</dbReference>
<dbReference type="Pfam" id="PF17886">
    <property type="entry name" value="ArsA_HSP20"/>
    <property type="match status" value="1"/>
</dbReference>
<keyword evidence="5 11" id="KW-0812">Transmembrane</keyword>
<evidence type="ECO:0000256" key="3">
    <source>
        <dbReference type="ARBA" id="ARBA00011040"/>
    </source>
</evidence>
<sequence length="754" mass="81702">MVEHERRILRGATATAMDTGNAAKEYAAGFAAGVATVVTGHPFDTVKVKLQAHNTKTNVKVYKNAWHCTSRILIEEGIRGLYKGASSTFVGIAFESSLFFGTYTQVKQLLQGEAQSSKPKLEVIIPSAGCSGALISSILCPTELIKCRMQVQGWDANYSKYTGPLDCARKTLKNEGVRGLFRGGLATLLRESIGNAVFFSTYEFTRYWMHMHLDSLPFFSSEQSVVLRDVGIGIITGGISGVAFWSAVLPYDVAKTVIQTSSDTHSSRNPFRTLSLIHSRAGLSGCYAGLGPTLARAFPANAARIAAPPTSPSATPPHLSHGSPPLPSLPSPLPPNPNPSPVPLHQIPATATRRPRRRARAPLTATSRDSTKLVTFLGKGGAGKTTAAVLAAKYYAREGMRTCLVVHSQDPTAEQLMGCNFGNSPTDCGDNLSALLLEPLNRVKKVDARLNLTQGILEGVVGEELGVLPGMDSIFSALTLQRLVNFLPDRKDGASTEFDIIVYDGVSAEETLRLVSATERVRWYLKYMRNLAEKTEIGRLTSPSMLKLAYDSARPNGRTSEGKTSTEIWNEIEQILGKASTSFTDSNKFRCYLVMDPKRSITITSALRYWGCAIQAGTQISGALGFAPQSSSISQEVAGKFTPLSVGTLPYLLIDSSLDWDAAISSLSQDTEDLLTTTHKCSHPSVTFDTSQKSVKLFMPGFDKSEIKLYQYRGGSELLVEAGDQRRIIKLPLGMQGKVSGAKFIDRNLVVKLR</sequence>
<evidence type="ECO:0000256" key="7">
    <source>
        <dbReference type="ARBA" id="ARBA00022792"/>
    </source>
</evidence>
<evidence type="ECO:0000259" key="14">
    <source>
        <dbReference type="Pfam" id="PF17886"/>
    </source>
</evidence>
<gene>
    <name evidence="15" type="ORF">CB5_LOCUS21429</name>
</gene>
<feature type="region of interest" description="Disordered" evidence="12">
    <location>
        <begin position="306"/>
        <end position="367"/>
    </location>
</feature>
<keyword evidence="9" id="KW-0496">Mitochondrion</keyword>
<evidence type="ECO:0000256" key="10">
    <source>
        <dbReference type="ARBA" id="ARBA00023136"/>
    </source>
</evidence>
<comment type="similarity">
    <text evidence="3">Belongs to the arsA ATPase family.</text>
</comment>
<feature type="repeat" description="Solcar" evidence="11">
    <location>
        <begin position="20"/>
        <end position="109"/>
    </location>
</feature>
<comment type="similarity">
    <text evidence="2">Belongs to the mitochondrial carrier (TC 2.A.29) family.</text>
</comment>
<dbReference type="PANTHER" id="PTHR43868:SF1">
    <property type="entry name" value="P-LOOP CONTAINING NUCLEOSIDE TRIPHOSPHATE HYDROLASES SUPERFAMILY PROTEIN"/>
    <property type="match status" value="1"/>
</dbReference>
<dbReference type="Gene3D" id="3.40.50.300">
    <property type="entry name" value="P-loop containing nucleotide triphosphate hydrolases"/>
    <property type="match status" value="1"/>
</dbReference>
<keyword evidence="10 11" id="KW-0472">Membrane</keyword>
<feature type="repeat" description="Solcar" evidence="11">
    <location>
        <begin position="119"/>
        <end position="208"/>
    </location>
</feature>
<evidence type="ECO:0000256" key="5">
    <source>
        <dbReference type="ARBA" id="ARBA00022692"/>
    </source>
</evidence>
<feature type="compositionally biased region" description="Pro residues" evidence="12">
    <location>
        <begin position="324"/>
        <end position="342"/>
    </location>
</feature>
<name>A0A6V7Q5D4_ANACO</name>
<evidence type="ECO:0000256" key="8">
    <source>
        <dbReference type="ARBA" id="ARBA00022989"/>
    </source>
</evidence>
<dbReference type="PROSITE" id="PS50920">
    <property type="entry name" value="SOLCAR"/>
    <property type="match status" value="3"/>
</dbReference>
<evidence type="ECO:0000256" key="1">
    <source>
        <dbReference type="ARBA" id="ARBA00004448"/>
    </source>
</evidence>
<feature type="repeat" description="Solcar" evidence="11">
    <location>
        <begin position="228"/>
        <end position="314"/>
    </location>
</feature>
<keyword evidence="6" id="KW-0677">Repeat</keyword>
<dbReference type="Gene3D" id="2.60.40.790">
    <property type="match status" value="1"/>
</dbReference>
<dbReference type="InterPro" id="IPR040612">
    <property type="entry name" value="ArsA_HSP20-like"/>
</dbReference>
<protein>
    <recommendedName>
        <fullName evidence="16">Mitochondrial arginine transporter BAC1</fullName>
    </recommendedName>
</protein>
<keyword evidence="4" id="KW-0813">Transport</keyword>
<dbReference type="GO" id="GO:0005342">
    <property type="term" value="F:organic acid transmembrane transporter activity"/>
    <property type="evidence" value="ECO:0007669"/>
    <property type="project" value="UniProtKB-ARBA"/>
</dbReference>
<dbReference type="InterPro" id="IPR053262">
    <property type="entry name" value="ArsA_ATPase-like"/>
</dbReference>
<dbReference type="InterPro" id="IPR023395">
    <property type="entry name" value="MCP_dom_sf"/>
</dbReference>
<evidence type="ECO:0000256" key="11">
    <source>
        <dbReference type="PROSITE-ProRule" id="PRU00282"/>
    </source>
</evidence>
<organism evidence="15">
    <name type="scientific">Ananas comosus var. bracteatus</name>
    <name type="common">red pineapple</name>
    <dbReference type="NCBI Taxonomy" id="296719"/>
    <lineage>
        <taxon>Eukaryota</taxon>
        <taxon>Viridiplantae</taxon>
        <taxon>Streptophyta</taxon>
        <taxon>Embryophyta</taxon>
        <taxon>Tracheophyta</taxon>
        <taxon>Spermatophyta</taxon>
        <taxon>Magnoliopsida</taxon>
        <taxon>Liliopsida</taxon>
        <taxon>Poales</taxon>
        <taxon>Bromeliaceae</taxon>
        <taxon>Bromelioideae</taxon>
        <taxon>Ananas</taxon>
    </lineage>
</organism>
<dbReference type="InterPro" id="IPR027417">
    <property type="entry name" value="P-loop_NTPase"/>
</dbReference>
<dbReference type="Pfam" id="PF02374">
    <property type="entry name" value="ArsA_ATPase"/>
    <property type="match status" value="1"/>
</dbReference>
<dbReference type="InterPro" id="IPR018108">
    <property type="entry name" value="MCP_transmembrane"/>
</dbReference>